<protein>
    <submittedName>
        <fullName evidence="4">Hpt domain-containing protein</fullName>
    </submittedName>
</protein>
<dbReference type="Proteomes" id="UP001595607">
    <property type="component" value="Unassembled WGS sequence"/>
</dbReference>
<proteinExistence type="predicted"/>
<dbReference type="PROSITE" id="PS50894">
    <property type="entry name" value="HPT"/>
    <property type="match status" value="1"/>
</dbReference>
<dbReference type="SUPFAM" id="SSF47226">
    <property type="entry name" value="Histidine-containing phosphotransfer domain, HPT domain"/>
    <property type="match status" value="1"/>
</dbReference>
<dbReference type="SMART" id="SM00073">
    <property type="entry name" value="HPT"/>
    <property type="match status" value="1"/>
</dbReference>
<evidence type="ECO:0000256" key="2">
    <source>
        <dbReference type="PROSITE-ProRule" id="PRU00110"/>
    </source>
</evidence>
<dbReference type="InterPro" id="IPR036641">
    <property type="entry name" value="HPT_dom_sf"/>
</dbReference>
<organism evidence="4 5">
    <name type="scientific">Parvularcula lutaonensis</name>
    <dbReference type="NCBI Taxonomy" id="491923"/>
    <lineage>
        <taxon>Bacteria</taxon>
        <taxon>Pseudomonadati</taxon>
        <taxon>Pseudomonadota</taxon>
        <taxon>Alphaproteobacteria</taxon>
        <taxon>Parvularculales</taxon>
        <taxon>Parvularculaceae</taxon>
        <taxon>Parvularcula</taxon>
    </lineage>
</organism>
<evidence type="ECO:0000259" key="3">
    <source>
        <dbReference type="PROSITE" id="PS50894"/>
    </source>
</evidence>
<evidence type="ECO:0000313" key="4">
    <source>
        <dbReference type="EMBL" id="MFC3303418.1"/>
    </source>
</evidence>
<dbReference type="RefSeq" id="WP_189575975.1">
    <property type="nucleotide sequence ID" value="NZ_BMXU01000002.1"/>
</dbReference>
<sequence>MSNGIIDNEQISMLIQGAGVDAVRPILDAYWESNDELTAALEKGLAAGDAEDVARTAHGLKGSSANLGANAVAIRAKEIEMAAKAGDLDAVREHFAELAAEISATRAAFERLLAEA</sequence>
<keyword evidence="1" id="KW-0902">Two-component regulatory system</keyword>
<name>A0ABV7MD63_9PROT</name>
<feature type="domain" description="HPt" evidence="3">
    <location>
        <begin position="19"/>
        <end position="116"/>
    </location>
</feature>
<comment type="caution">
    <text evidence="4">The sequence shown here is derived from an EMBL/GenBank/DDBJ whole genome shotgun (WGS) entry which is preliminary data.</text>
</comment>
<evidence type="ECO:0000256" key="1">
    <source>
        <dbReference type="ARBA" id="ARBA00023012"/>
    </source>
</evidence>
<dbReference type="EMBL" id="JBHRVA010000003">
    <property type="protein sequence ID" value="MFC3303418.1"/>
    <property type="molecule type" value="Genomic_DNA"/>
</dbReference>
<dbReference type="Pfam" id="PF01627">
    <property type="entry name" value="Hpt"/>
    <property type="match status" value="1"/>
</dbReference>
<dbReference type="CDD" id="cd00088">
    <property type="entry name" value="HPT"/>
    <property type="match status" value="1"/>
</dbReference>
<dbReference type="Gene3D" id="1.20.120.160">
    <property type="entry name" value="HPT domain"/>
    <property type="match status" value="1"/>
</dbReference>
<accession>A0ABV7MD63</accession>
<dbReference type="InterPro" id="IPR008207">
    <property type="entry name" value="Sig_transdc_His_kin_Hpt_dom"/>
</dbReference>
<gene>
    <name evidence="4" type="ORF">ACFONP_11815</name>
</gene>
<evidence type="ECO:0000313" key="5">
    <source>
        <dbReference type="Proteomes" id="UP001595607"/>
    </source>
</evidence>
<keyword evidence="5" id="KW-1185">Reference proteome</keyword>
<keyword evidence="2" id="KW-0597">Phosphoprotein</keyword>
<feature type="modified residue" description="Phosphohistidine" evidence="2">
    <location>
        <position position="58"/>
    </location>
</feature>
<reference evidence="5" key="1">
    <citation type="journal article" date="2019" name="Int. J. Syst. Evol. Microbiol.">
        <title>The Global Catalogue of Microorganisms (GCM) 10K type strain sequencing project: providing services to taxonomists for standard genome sequencing and annotation.</title>
        <authorList>
            <consortium name="The Broad Institute Genomics Platform"/>
            <consortium name="The Broad Institute Genome Sequencing Center for Infectious Disease"/>
            <person name="Wu L."/>
            <person name="Ma J."/>
        </authorList>
    </citation>
    <scope>NUCLEOTIDE SEQUENCE [LARGE SCALE GENOMIC DNA]</scope>
    <source>
        <strain evidence="5">KCTC 22245</strain>
    </source>
</reference>